<dbReference type="PANTHER" id="PTHR12442">
    <property type="entry name" value="DYNEIN INTERMEDIATE CHAIN"/>
    <property type="match status" value="1"/>
</dbReference>
<accession>A0AAW2I8M0</accession>
<feature type="compositionally biased region" description="Basic and acidic residues" evidence="12">
    <location>
        <begin position="46"/>
        <end position="56"/>
    </location>
</feature>
<dbReference type="GO" id="GO:0003341">
    <property type="term" value="P:cilium movement"/>
    <property type="evidence" value="ECO:0007669"/>
    <property type="project" value="TreeGrafter"/>
</dbReference>
<reference evidence="13" key="1">
    <citation type="journal article" date="2024" name="Gigascience">
        <title>Chromosome-level genome of the poultry shaft louse Menopon gallinae provides insight into the host-switching and adaptive evolution of parasitic lice.</title>
        <authorList>
            <person name="Xu Y."/>
            <person name="Ma L."/>
            <person name="Liu S."/>
            <person name="Liang Y."/>
            <person name="Liu Q."/>
            <person name="He Z."/>
            <person name="Tian L."/>
            <person name="Duan Y."/>
            <person name="Cai W."/>
            <person name="Li H."/>
            <person name="Song F."/>
        </authorList>
    </citation>
    <scope>NUCLEOTIDE SEQUENCE</scope>
    <source>
        <strain evidence="13">Cailab_2023a</strain>
    </source>
</reference>
<evidence type="ECO:0000256" key="5">
    <source>
        <dbReference type="ARBA" id="ARBA00022701"/>
    </source>
</evidence>
<evidence type="ECO:0000313" key="13">
    <source>
        <dbReference type="EMBL" id="KAL0278509.1"/>
    </source>
</evidence>
<keyword evidence="10" id="KW-0966">Cell projection</keyword>
<evidence type="ECO:0008006" key="14">
    <source>
        <dbReference type="Google" id="ProtNLM"/>
    </source>
</evidence>
<dbReference type="PANTHER" id="PTHR12442:SF11">
    <property type="entry name" value="DYNEIN AXONEMAL INTERMEDIATE CHAIN 1"/>
    <property type="match status" value="1"/>
</dbReference>
<keyword evidence="7" id="KW-0243">Dynein</keyword>
<comment type="similarity">
    <text evidence="2">Belongs to the dynein intermediate chain family.</text>
</comment>
<keyword evidence="3" id="KW-0963">Cytoplasm</keyword>
<evidence type="ECO:0000256" key="2">
    <source>
        <dbReference type="ARBA" id="ARBA00011059"/>
    </source>
</evidence>
<evidence type="ECO:0000256" key="3">
    <source>
        <dbReference type="ARBA" id="ARBA00022490"/>
    </source>
</evidence>
<protein>
    <recommendedName>
        <fullName evidence="14">Dynein intermediate chain 2, ciliary</fullName>
    </recommendedName>
</protein>
<dbReference type="EMBL" id="JARGDH010000001">
    <property type="protein sequence ID" value="KAL0278509.1"/>
    <property type="molecule type" value="Genomic_DNA"/>
</dbReference>
<evidence type="ECO:0000256" key="11">
    <source>
        <dbReference type="PROSITE-ProRule" id="PRU00221"/>
    </source>
</evidence>
<evidence type="ECO:0000256" key="7">
    <source>
        <dbReference type="ARBA" id="ARBA00023017"/>
    </source>
</evidence>
<proteinExistence type="inferred from homology"/>
<dbReference type="GO" id="GO:0036157">
    <property type="term" value="C:outer dynein arm"/>
    <property type="evidence" value="ECO:0007669"/>
    <property type="project" value="TreeGrafter"/>
</dbReference>
<evidence type="ECO:0000256" key="9">
    <source>
        <dbReference type="ARBA" id="ARBA00023212"/>
    </source>
</evidence>
<feature type="repeat" description="WD" evidence="11">
    <location>
        <begin position="427"/>
        <end position="459"/>
    </location>
</feature>
<keyword evidence="8" id="KW-0505">Motor protein</keyword>
<dbReference type="GO" id="GO:0036158">
    <property type="term" value="P:outer dynein arm assembly"/>
    <property type="evidence" value="ECO:0007669"/>
    <property type="project" value="TreeGrafter"/>
</dbReference>
<dbReference type="AlphaFoldDB" id="A0AAW2I8M0"/>
<keyword evidence="5" id="KW-0493">Microtubule</keyword>
<feature type="compositionally biased region" description="Acidic residues" evidence="12">
    <location>
        <begin position="7"/>
        <end position="17"/>
    </location>
</feature>
<evidence type="ECO:0000256" key="12">
    <source>
        <dbReference type="SAM" id="MobiDB-lite"/>
    </source>
</evidence>
<dbReference type="GO" id="GO:0045504">
    <property type="term" value="F:dynein heavy chain binding"/>
    <property type="evidence" value="ECO:0007669"/>
    <property type="project" value="TreeGrafter"/>
</dbReference>
<dbReference type="Gene3D" id="2.130.10.10">
    <property type="entry name" value="YVTN repeat-like/Quinoprotein amine dehydrogenase"/>
    <property type="match status" value="2"/>
</dbReference>
<dbReference type="InterPro" id="IPR015943">
    <property type="entry name" value="WD40/YVTN_repeat-like_dom_sf"/>
</dbReference>
<dbReference type="InterPro" id="IPR036322">
    <property type="entry name" value="WD40_repeat_dom_sf"/>
</dbReference>
<comment type="subcellular location">
    <subcellularLocation>
        <location evidence="1">Cytoplasm</location>
        <location evidence="1">Cytoskeleton</location>
        <location evidence="1">Cilium axoneme</location>
    </subcellularLocation>
</comment>
<keyword evidence="4 11" id="KW-0853">WD repeat</keyword>
<dbReference type="SUPFAM" id="SSF50978">
    <property type="entry name" value="WD40 repeat-like"/>
    <property type="match status" value="1"/>
</dbReference>
<feature type="region of interest" description="Disordered" evidence="12">
    <location>
        <begin position="1"/>
        <end position="56"/>
    </location>
</feature>
<dbReference type="Pfam" id="PF00400">
    <property type="entry name" value="WD40"/>
    <property type="match status" value="1"/>
</dbReference>
<dbReference type="EMBL" id="JARGDH010000001">
    <property type="protein sequence ID" value="KAL0278510.1"/>
    <property type="molecule type" value="Genomic_DNA"/>
</dbReference>
<name>A0AAW2I8M0_9NEOP</name>
<dbReference type="SMART" id="SM00320">
    <property type="entry name" value="WD40"/>
    <property type="match status" value="4"/>
</dbReference>
<evidence type="ECO:0000256" key="6">
    <source>
        <dbReference type="ARBA" id="ARBA00022737"/>
    </source>
</evidence>
<dbReference type="InterPro" id="IPR001680">
    <property type="entry name" value="WD40_rpt"/>
</dbReference>
<comment type="caution">
    <text evidence="13">The sequence shown here is derived from an EMBL/GenBank/DDBJ whole genome shotgun (WGS) entry which is preliminary data.</text>
</comment>
<dbReference type="GO" id="GO:0005874">
    <property type="term" value="C:microtubule"/>
    <property type="evidence" value="ECO:0007669"/>
    <property type="project" value="UniProtKB-KW"/>
</dbReference>
<sequence length="602" mass="68508">MKKQAEGEEEEEEEEPGGEGKRDEEEETEDGGEGGASSAPSSPPPEPKHEERRETKSITEVLAEVVEPPQEFPKNQKKLPNAFNFCERAAMTYNNPFRDMASQTIPLPRGVFCGIVSGWMIYDFYAEDYERQQREKEKEKKPLPGATKGKEPDKKRLEAMMAEAVQMRMFEAAKIIDRMICQNLYDDIAFDYKYYEDPSDEYRQEEGTLLPLWKFCYEKTKKLAVTEMQWNSMYYDLFAVAFGSYDFLKQPSPGAICLFTLKNPSYPEYIRFTDVSILSLSMHHTHSHLIAVGRYDGNIAIYNKNLPDADPQYQSNSVTNKHLGPVWQVRWGDDLQDGEMNVFSISYDGKVNNWVMMQSELVVTTVIVLTLPIEQVPGPDGAMVSITASGTTITFHPLMKNIYMVGTEEGKIFKCSTLYRSKYIFTYEAHTMPIHKLSYNRFCPSIFLSCSSDWTVKIWADMRSSPLFCFDLGCSVADAQWAPYSSSVIAAVSVDGKCHVFDLNVNKYKAICVQNVVSRKGKNRISRMKFNYNMPILIVGDERGTITTLKLSPNLRLKAKPPKKKDIPMDPHELQVLKLEKILSTVLEPEVLESPPDTESLG</sequence>
<dbReference type="InterPro" id="IPR050687">
    <property type="entry name" value="Dynein_IC"/>
</dbReference>
<keyword evidence="6" id="KW-0677">Repeat</keyword>
<evidence type="ECO:0000256" key="4">
    <source>
        <dbReference type="ARBA" id="ARBA00022574"/>
    </source>
</evidence>
<keyword evidence="9" id="KW-0206">Cytoskeleton</keyword>
<evidence type="ECO:0000256" key="10">
    <source>
        <dbReference type="ARBA" id="ARBA00023273"/>
    </source>
</evidence>
<evidence type="ECO:0000256" key="8">
    <source>
        <dbReference type="ARBA" id="ARBA00023175"/>
    </source>
</evidence>
<evidence type="ECO:0000256" key="1">
    <source>
        <dbReference type="ARBA" id="ARBA00004430"/>
    </source>
</evidence>
<dbReference type="PROSITE" id="PS50082">
    <property type="entry name" value="WD_REPEATS_2"/>
    <property type="match status" value="1"/>
</dbReference>
<gene>
    <name evidence="13" type="ORF">PYX00_000318</name>
</gene>
<feature type="region of interest" description="Disordered" evidence="12">
    <location>
        <begin position="133"/>
        <end position="153"/>
    </location>
</feature>
<dbReference type="GO" id="GO:0045503">
    <property type="term" value="F:dynein light chain binding"/>
    <property type="evidence" value="ECO:0007669"/>
    <property type="project" value="TreeGrafter"/>
</dbReference>
<organism evidence="13">
    <name type="scientific">Menopon gallinae</name>
    <name type="common">poultry shaft louse</name>
    <dbReference type="NCBI Taxonomy" id="328185"/>
    <lineage>
        <taxon>Eukaryota</taxon>
        <taxon>Metazoa</taxon>
        <taxon>Ecdysozoa</taxon>
        <taxon>Arthropoda</taxon>
        <taxon>Hexapoda</taxon>
        <taxon>Insecta</taxon>
        <taxon>Pterygota</taxon>
        <taxon>Neoptera</taxon>
        <taxon>Paraneoptera</taxon>
        <taxon>Psocodea</taxon>
        <taxon>Troctomorpha</taxon>
        <taxon>Phthiraptera</taxon>
        <taxon>Amblycera</taxon>
        <taxon>Menoponidae</taxon>
        <taxon>Menopon</taxon>
    </lineage>
</organism>